<keyword evidence="15" id="KW-1185">Reference proteome</keyword>
<feature type="domain" description="Reverse transcriptase" evidence="12">
    <location>
        <begin position="584"/>
        <end position="763"/>
    </location>
</feature>
<feature type="domain" description="Reverse transcriptase" evidence="12">
    <location>
        <begin position="1112"/>
        <end position="1295"/>
    </location>
</feature>
<keyword evidence="6" id="KW-0378">Hydrolase</keyword>
<sequence>MTYLGKGMKIDLMLLAQELGESPDSGMRIVDLKDLILKSSAYDEELVKNMLTNIIEERKAKELKKQRSEELDEERRFELEKLRMQTTHNEFLKTTESVASGTDVPQIEFKKLIPNFNPKETDIATFLNLFERQLKFLKVPNTHWVAYLLGVLPGDVAKLIAREPEEQSHDYDHIKKMLLSRFKLSGDSFRQLFYRHQKSSENTWKDYYFELQNFFESWLQDLRIASFDKLKDLIIAEQMKKRTSPEMRDHFWEEWFAWVTPSQLAAKLDTYDNLRKIKDISLNNKRNAYEKTKEISRSFSGPRESFSKITEKPRGETRKKDRSSIYCYGCGAQGFIKARCPTCNLTETVPKLNMNSMSFYSSLVESQPVSLIEVFICHHQAAVCADTGATHSVAGEKLYRLLKDNGVKFIPNITGIKLGDGEEKIVDILTATVDIHVKGKKVPTSLMVLTNARGNRTLLGTDFLKAAGIVLDIPMGKWYFSESPRIKFDFIRNPPNIAALLAVSENVSPCHLRKDEGTHLTVHQTGQLNSLLEKFETCFQPGGEATPFCEHHIDTGNTPPISVPPYRMNPAKKEILRTEIDRLLAEGIREECESPYASPVVLVPKPDGGIRLCVDYRKLNARTKADSYPLPRLDDLMHEARHTPFMSTIDLRAGYHQVKVHPADQDKTAFTCPFGTYRYLRMPFGLRNAPSTFQRLIDRFRGGLGHVLVLSYLDDIIVLSDTFEKHITDLQSVFERLTLFKLHANRHKCHFAGSRVKYLGFWITQEGLEIDRDKVSSVQKIPPPTNVKEVQSFLQTCSWFRRYIPNFAERSRPLSNITKKKVPWGWGFSQQKAFELLKECLITPPVLKQADGSNPYIIRTDASSFALGAVLLQGQGAGERPIEYASRLLSPAEINYSTTEREALAVVWALKKFRGYVESSEITIESDHQPLKWLLSLKSPTGRLARWALEVQSFNLKVQYVPGKANVIADMLSRPVVPNVPSCEVTNIIVADMPARSPKTIRESQLQDKNLEKIIRDEKKKAYLLTLMGSKTYGVLKNLCSPILPKDKTFDNLIDILKRHFSPKRSIVVERFIFFKRMQLKEESISDYLVEIKRLASSCNFGNFLEDSLRHKMGYLCEVASSKWATPVVVVPKKNKEIRICCDFKVTLNKYLDTAAYPLPTQQDLFSTLAKKKYFSKLDLRNAYLQLEMDPDTRPLLTINTHKGLFRFKRMPFGLANAPSYFQSVMDRVLSGIGGVICYIDDVLIATASIEEHLALLKTIFARLAKPLDHKVQAIQKAKTPTNISELRSFLGLVNFYGKFIPNLPELLKPLHELLHKKRPWVWTKECGEAIDKCKNSITSERVLVPYNATLPLCLATDASQIGVGAVLSHIIEGQERPIMFASRTLSEAEQNYSQIEKEALAIIYGVTKLHQFIYGRKFILIIDHKPLVTILGSRSGIPTLSTSRLQRWALILSAYTYDIKFRRTQDHGNADLLSRFPAVARSHFWWPNLDTQIEFLVNKCRSCQQSQDEPNKGKWQPWRWSTRPWQRIHIDFANKENINLLIVVDSHSKWIEAIPMRETTTRKTIEQLRRLFSSYGLPEELVSDNGPQFTGSQMKGFLEGNGIKQTLIPAYHPQNTLSKVLLAYRSTPHVTTGKTPSELFIGRALRTRVSLIHPSLASRVWDQQARQMKFDRRTQLEEFQIDDLVWCKNFRGGDKWIPGKIVGKKGTRVYTILIHGQVKAYHRDQIRKRKCDLSKLAYELGEVVPPESRIVDLKRLILNSQSYEEEFAKQLLETLIEEREQTERAERERMEQTAQTEQAERIERERKEQIVMEFELEKLRIQTTRGNNDTSRSTSNDAHYEIRKLMPKYESKDNDLSFYLILFERQAKRLGLDEDQWAFSLLGLLPYEMTQLIARETEEQSGDYRFVKRLLLKRYKLSPEQFRQKFEKHERSQKGSWRDFAFELRGYFNEWIEGMNVENFDALKDLSVTNQLKKKVPNVLRNHLIDDWTKLNNPDELADKLDEYENVRTEMGPPHWNAKHLIPPSFQQKSARFPNQSEVKETKQGTNVSGQDAARNEISETYPNTLRRMVNRAIRNDKGEPKCFNCNQFGHIARDCPAPRTTLTCRGCGQTGHKERNCTRPKEGLKVANLEVEGLETVPPDVYLKDVKIDNKETVKAMIDTGSSSCLMRESVARRISVDIEPDSTSLYGIGNQTAPAARTVGKTTVDLEIDGVVGKEIAVFIVNDDAQPYDLLIGRTWTDLPYVSFARIGKELHIGYSTEFPFANLQEEIKSRRVELRATETVQLESDSINFTSAITDEVKDGYVLFTGVDDACVDSLLEVVDGKTTVPIISAGKGKLRVRKNQCVGRVELLNLDDIVVNLDVAEDSFQTKNEEKREGQDQMKRKPPILPEDINVNHSLTSKERQEILDVVNEYRDCFALGMEELGCTDVTKMDIKEVDGSKPVCLRPYKTTASEREAIREIVREWKDNGIVTETRSPYASPVLLVRKKTGDHRLVVDYRRLNIQTVKDKFPLPRIDDLLEGLRNAKFFTTLDLAHGYLQIPLTDKAKLKTAFITPDDTGQFERMIFGLANAPAEFQRLMHTVLGPLLNKKAFCYLDDVIIPAKDWREMIERLREVLERIRSAKLTLKPSKCEFGRREVEFLGYVISTGGLKPGPRKIKAIEEFPEPKNVHDIRRFLGLTNFFRRFVKDFARKAEPLSRLTKKGSQFEWKEEQRRSFGGLRKDLVEYPVLAHYNPELKTEVHCDASAEGLAGMVLQMDEDGKWRLVYCVSKKTTEAEKMYHSSKLELMAIVWTLDRLRQFLVGIKFTVVTDCQALVYMNAKKTTNPQIARWYNLIQEYDFEIRHKPGEKMAHVDGMSRAPVDDPRDTMEEIVEKNLEVCLTITPEEQILMIQHSDPELRDLIQIFRKDPCDRTVGEQNRINDYSYRRKSGRGARSRRYPPTQPTTFLQRKVQSRTIEIQEWPNVGAIPTREPQINRL</sequence>
<keyword evidence="7" id="KW-0695">RNA-directed DNA polymerase</keyword>
<dbReference type="Gene3D" id="3.10.20.370">
    <property type="match status" value="2"/>
</dbReference>
<evidence type="ECO:0000256" key="1">
    <source>
        <dbReference type="ARBA" id="ARBA00012493"/>
    </source>
</evidence>
<dbReference type="SMART" id="SM00343">
    <property type="entry name" value="ZnF_C2HC"/>
    <property type="match status" value="3"/>
</dbReference>
<reference evidence="14 15" key="1">
    <citation type="submission" date="2022-01" db="EMBL/GenBank/DDBJ databases">
        <title>A chromosomal length assembly of Cordylochernes scorpioides.</title>
        <authorList>
            <person name="Zeh D."/>
            <person name="Zeh J."/>
        </authorList>
    </citation>
    <scope>NUCLEOTIDE SEQUENCE [LARGE SCALE GENOMIC DNA]</scope>
    <source>
        <strain evidence="14">IN4F17</strain>
        <tissue evidence="14">Whole Body</tissue>
    </source>
</reference>
<dbReference type="InterPro" id="IPR036397">
    <property type="entry name" value="RNaseH_sf"/>
</dbReference>
<dbReference type="Proteomes" id="UP001235939">
    <property type="component" value="Chromosome 02"/>
</dbReference>
<evidence type="ECO:0000256" key="4">
    <source>
        <dbReference type="ARBA" id="ARBA00022722"/>
    </source>
</evidence>
<proteinExistence type="predicted"/>
<dbReference type="Pfam" id="PF00098">
    <property type="entry name" value="zf-CCHC"/>
    <property type="match status" value="1"/>
</dbReference>
<feature type="coiled-coil region" evidence="9">
    <location>
        <begin position="1766"/>
        <end position="1806"/>
    </location>
</feature>
<feature type="domain" description="CCHC-type" evidence="11">
    <location>
        <begin position="2083"/>
        <end position="2098"/>
    </location>
</feature>
<gene>
    <name evidence="14" type="ORF">LAZ67_2003535</name>
</gene>
<dbReference type="Pfam" id="PF00665">
    <property type="entry name" value="rve"/>
    <property type="match status" value="1"/>
</dbReference>
<dbReference type="InterPro" id="IPR036875">
    <property type="entry name" value="Znf_CCHC_sf"/>
</dbReference>
<dbReference type="Pfam" id="PF17917">
    <property type="entry name" value="RT_RNaseH"/>
    <property type="match status" value="3"/>
</dbReference>
<feature type="domain" description="CCHC-type" evidence="11">
    <location>
        <begin position="2106"/>
        <end position="2121"/>
    </location>
</feature>
<dbReference type="InterPro" id="IPR012337">
    <property type="entry name" value="RNaseH-like_sf"/>
</dbReference>
<dbReference type="InterPro" id="IPR000477">
    <property type="entry name" value="RT_dom"/>
</dbReference>
<evidence type="ECO:0000259" key="13">
    <source>
        <dbReference type="PROSITE" id="PS50994"/>
    </source>
</evidence>
<keyword evidence="9" id="KW-0175">Coiled coil</keyword>
<evidence type="ECO:0000256" key="9">
    <source>
        <dbReference type="SAM" id="Coils"/>
    </source>
</evidence>
<evidence type="ECO:0000256" key="10">
    <source>
        <dbReference type="SAM" id="MobiDB-lite"/>
    </source>
</evidence>
<dbReference type="CDD" id="cd00303">
    <property type="entry name" value="retropepsin_like"/>
    <property type="match status" value="2"/>
</dbReference>
<evidence type="ECO:0000256" key="5">
    <source>
        <dbReference type="ARBA" id="ARBA00022759"/>
    </source>
</evidence>
<accession>A0ABY6K688</accession>
<dbReference type="EC" id="2.7.7.49" evidence="1"/>
<dbReference type="PROSITE" id="PS50994">
    <property type="entry name" value="INTEGRASE"/>
    <property type="match status" value="1"/>
</dbReference>
<dbReference type="Pfam" id="PF13650">
    <property type="entry name" value="Asp_protease_2"/>
    <property type="match status" value="1"/>
</dbReference>
<dbReference type="InterPro" id="IPR001584">
    <property type="entry name" value="Integrase_cat-core"/>
</dbReference>
<protein>
    <recommendedName>
        <fullName evidence="1">RNA-directed DNA polymerase</fullName>
        <ecNumber evidence="1">2.7.7.49</ecNumber>
    </recommendedName>
</protein>
<keyword evidence="2" id="KW-0808">Transferase</keyword>
<dbReference type="PROSITE" id="PS50158">
    <property type="entry name" value="ZF_CCHC"/>
    <property type="match status" value="2"/>
</dbReference>
<evidence type="ECO:0000259" key="11">
    <source>
        <dbReference type="PROSITE" id="PS50158"/>
    </source>
</evidence>
<dbReference type="CDD" id="cd09274">
    <property type="entry name" value="RNase_HI_RT_Ty3"/>
    <property type="match status" value="3"/>
</dbReference>
<evidence type="ECO:0000256" key="6">
    <source>
        <dbReference type="ARBA" id="ARBA00022801"/>
    </source>
</evidence>
<dbReference type="InterPro" id="IPR043502">
    <property type="entry name" value="DNA/RNA_pol_sf"/>
</dbReference>
<dbReference type="SUPFAM" id="SSF47353">
    <property type="entry name" value="Retrovirus capsid dimerization domain-like"/>
    <property type="match status" value="1"/>
</dbReference>
<keyword evidence="8" id="KW-0862">Zinc</keyword>
<feature type="domain" description="Integrase catalytic" evidence="13">
    <location>
        <begin position="1521"/>
        <end position="1616"/>
    </location>
</feature>
<evidence type="ECO:0000256" key="2">
    <source>
        <dbReference type="ARBA" id="ARBA00022679"/>
    </source>
</evidence>
<feature type="coiled-coil region" evidence="9">
    <location>
        <begin position="53"/>
        <end position="80"/>
    </location>
</feature>
<dbReference type="Gene3D" id="4.10.60.10">
    <property type="entry name" value="Zinc finger, CCHC-type"/>
    <property type="match status" value="1"/>
</dbReference>
<evidence type="ECO:0000313" key="14">
    <source>
        <dbReference type="EMBL" id="UYV63245.1"/>
    </source>
</evidence>
<evidence type="ECO:0000256" key="3">
    <source>
        <dbReference type="ARBA" id="ARBA00022695"/>
    </source>
</evidence>
<dbReference type="Gene3D" id="3.30.420.10">
    <property type="entry name" value="Ribonuclease H-like superfamily/Ribonuclease H"/>
    <property type="match status" value="1"/>
</dbReference>
<dbReference type="InterPro" id="IPR050951">
    <property type="entry name" value="Retrovirus_Pol_polyprotein"/>
</dbReference>
<feature type="domain" description="Reverse transcriptase" evidence="12">
    <location>
        <begin position="2468"/>
        <end position="2647"/>
    </location>
</feature>
<evidence type="ECO:0000313" key="15">
    <source>
        <dbReference type="Proteomes" id="UP001235939"/>
    </source>
</evidence>
<dbReference type="Gene3D" id="3.10.10.10">
    <property type="entry name" value="HIV Type 1 Reverse Transcriptase, subunit A, domain 1"/>
    <property type="match status" value="3"/>
</dbReference>
<dbReference type="InterPro" id="IPR021109">
    <property type="entry name" value="Peptidase_aspartic_dom_sf"/>
</dbReference>
<dbReference type="Gene3D" id="3.30.70.270">
    <property type="match status" value="6"/>
</dbReference>
<organism evidence="14 15">
    <name type="scientific">Cordylochernes scorpioides</name>
    <dbReference type="NCBI Taxonomy" id="51811"/>
    <lineage>
        <taxon>Eukaryota</taxon>
        <taxon>Metazoa</taxon>
        <taxon>Ecdysozoa</taxon>
        <taxon>Arthropoda</taxon>
        <taxon>Chelicerata</taxon>
        <taxon>Arachnida</taxon>
        <taxon>Pseudoscorpiones</taxon>
        <taxon>Cheliferoidea</taxon>
        <taxon>Chernetidae</taxon>
        <taxon>Cordylochernes</taxon>
    </lineage>
</organism>
<dbReference type="PROSITE" id="PS50878">
    <property type="entry name" value="RT_POL"/>
    <property type="match status" value="3"/>
</dbReference>
<dbReference type="Pfam" id="PF00078">
    <property type="entry name" value="RVT_1"/>
    <property type="match status" value="3"/>
</dbReference>
<dbReference type="InterPro" id="IPR043128">
    <property type="entry name" value="Rev_trsase/Diguanyl_cyclase"/>
</dbReference>
<evidence type="ECO:0000256" key="8">
    <source>
        <dbReference type="PROSITE-ProRule" id="PRU00047"/>
    </source>
</evidence>
<dbReference type="SUPFAM" id="SSF56672">
    <property type="entry name" value="DNA/RNA polymerases"/>
    <property type="match status" value="3"/>
</dbReference>
<evidence type="ECO:0000256" key="7">
    <source>
        <dbReference type="ARBA" id="ARBA00022918"/>
    </source>
</evidence>
<keyword evidence="8" id="KW-0479">Metal-binding</keyword>
<keyword evidence="8" id="KW-0863">Zinc-finger</keyword>
<dbReference type="PANTHER" id="PTHR37984">
    <property type="entry name" value="PROTEIN CBG26694"/>
    <property type="match status" value="1"/>
</dbReference>
<dbReference type="InterPro" id="IPR041373">
    <property type="entry name" value="RT_RNaseH"/>
</dbReference>
<evidence type="ECO:0000259" key="12">
    <source>
        <dbReference type="PROSITE" id="PS50878"/>
    </source>
</evidence>
<dbReference type="EMBL" id="CP092864">
    <property type="protein sequence ID" value="UYV63245.1"/>
    <property type="molecule type" value="Genomic_DNA"/>
</dbReference>
<dbReference type="InterPro" id="IPR001878">
    <property type="entry name" value="Znf_CCHC"/>
</dbReference>
<dbReference type="Gene3D" id="2.40.70.10">
    <property type="entry name" value="Acid Proteases"/>
    <property type="match status" value="2"/>
</dbReference>
<dbReference type="SUPFAM" id="SSF57756">
    <property type="entry name" value="Retrovirus zinc finger-like domains"/>
    <property type="match status" value="1"/>
</dbReference>
<name>A0ABY6K688_9ARAC</name>
<dbReference type="PANTHER" id="PTHR37984:SF5">
    <property type="entry name" value="PROTEIN NYNRIN-LIKE"/>
    <property type="match status" value="1"/>
</dbReference>
<feature type="region of interest" description="Disordered" evidence="10">
    <location>
        <begin position="2034"/>
        <end position="2053"/>
    </location>
</feature>
<keyword evidence="5" id="KW-0255">Endonuclease</keyword>
<keyword evidence="4" id="KW-0540">Nuclease</keyword>
<dbReference type="CDD" id="cd01647">
    <property type="entry name" value="RT_LTR"/>
    <property type="match status" value="3"/>
</dbReference>
<dbReference type="SUPFAM" id="SSF50630">
    <property type="entry name" value="Acid proteases"/>
    <property type="match status" value="2"/>
</dbReference>
<dbReference type="SUPFAM" id="SSF53098">
    <property type="entry name" value="Ribonuclease H-like"/>
    <property type="match status" value="1"/>
</dbReference>
<keyword evidence="3" id="KW-0548">Nucleotidyltransferase</keyword>